<sequence>MAIRGSSDFDSIDEYETFIDDVVQRRNRRIMALLIDEQRQLQPLPKFESVNYEIYPVKVSSTSTFQLKRVTYSVPSRLVGATLRVHLFDKKLDIYCHGVHTATLTRVHASANNRGHQINYRHLIGALMKKPRAFRGGQWRDQLLPNEDYRQIWKNVDALLSADEASLYMVRLLNIASKSDREEAVGRFVLEGINLGQRPNIVDCEERFLKDEEWEFNPKVQQHSLASYQQILDEVNEYVS</sequence>
<evidence type="ECO:0000313" key="3">
    <source>
        <dbReference type="EMBL" id="ABN63990.1"/>
    </source>
</evidence>
<feature type="domain" description="Transposase for insertion sequence element IS21-like C-terminal" evidence="1">
    <location>
        <begin position="52"/>
        <end position="109"/>
    </location>
</feature>
<name>A3D7A9_SHEB5</name>
<accession>A3D7A9</accession>
<proteinExistence type="predicted"/>
<dbReference type="STRING" id="325240.Sbal_3141"/>
<dbReference type="Proteomes" id="UP000001557">
    <property type="component" value="Plasmid pSbal02"/>
</dbReference>
<gene>
    <name evidence="2" type="ordered locus">Sbal_3141</name>
    <name evidence="3" type="ordered locus">Sbal_4441</name>
</gene>
<dbReference type="InterPro" id="IPR054353">
    <property type="entry name" value="IstA-like_C"/>
</dbReference>
<protein>
    <recommendedName>
        <fullName evidence="1">Transposase for insertion sequence element IS21-like C-terminal domain-containing protein</fullName>
    </recommendedName>
</protein>
<dbReference type="PANTHER" id="PTHR35004">
    <property type="entry name" value="TRANSPOSASE RV3428C-RELATED"/>
    <property type="match status" value="1"/>
</dbReference>
<evidence type="ECO:0000259" key="1">
    <source>
        <dbReference type="Pfam" id="PF22483"/>
    </source>
</evidence>
<dbReference type="KEGG" id="sbl:Sbal_3141"/>
<evidence type="ECO:0000313" key="2">
    <source>
        <dbReference type="EMBL" id="ABN62622.1"/>
    </source>
</evidence>
<dbReference type="Pfam" id="PF22483">
    <property type="entry name" value="Mu-transpos_C_2"/>
    <property type="match status" value="1"/>
</dbReference>
<dbReference type="HOGENOM" id="CLU_034060_0_0_6"/>
<reference evidence="2 4" key="1">
    <citation type="submission" date="2007-02" db="EMBL/GenBank/DDBJ databases">
        <title>Complete sequence of chromosome of Shewanella baltica OS155.</title>
        <authorList>
            <consortium name="US DOE Joint Genome Institute"/>
            <person name="Copeland A."/>
            <person name="Lucas S."/>
            <person name="Lapidus A."/>
            <person name="Barry K."/>
            <person name="Detter J.C."/>
            <person name="Glavina del Rio T."/>
            <person name="Hammon N."/>
            <person name="Israni S."/>
            <person name="Dalin E."/>
            <person name="Tice H."/>
            <person name="Pitluck S."/>
            <person name="Sims D.R."/>
            <person name="Brettin T."/>
            <person name="Bruce D."/>
            <person name="Han C."/>
            <person name="Tapia R."/>
            <person name="Brainard J."/>
            <person name="Schmutz J."/>
            <person name="Larimer F."/>
            <person name="Land M."/>
            <person name="Hauser L."/>
            <person name="Kyrpides N."/>
            <person name="Mikhailova N."/>
            <person name="Brettar I."/>
            <person name="Klappenbach J."/>
            <person name="Konstantinidis K."/>
            <person name="Rodrigues J."/>
            <person name="Tiedje J."/>
            <person name="Richardson P."/>
        </authorList>
    </citation>
    <scope>NUCLEOTIDE SEQUENCE [LARGE SCALE GENOMIC DNA]</scope>
    <source>
        <strain evidence="2">OS155</strain>
        <strain evidence="4">OS155 / ATCC BAA-1091</strain>
    </source>
</reference>
<dbReference type="KEGG" id="sbl:Sbal_4441"/>
<dbReference type="AlphaFoldDB" id="A3D7A9"/>
<reference evidence="3 4" key="2">
    <citation type="submission" date="2007-02" db="EMBL/GenBank/DDBJ databases">
        <title>Complete sequence of plasmid pSbal02 of Shewanella baltica OS155.</title>
        <authorList>
            <consortium name="US DOE Joint Genome Institute"/>
            <person name="Copeland A."/>
            <person name="Lucas S."/>
            <person name="Lapidus A."/>
            <person name="Barry K."/>
            <person name="Detter J.C."/>
            <person name="Glavina del Rio T."/>
            <person name="Hammon N."/>
            <person name="Israni S."/>
            <person name="Dalin E."/>
            <person name="Tice H."/>
            <person name="Pitluck S."/>
            <person name="Sims D.R."/>
            <person name="Brettin T."/>
            <person name="Bruce D."/>
            <person name="Han C."/>
            <person name="Tapia R."/>
            <person name="Brainard J."/>
            <person name="Schmutz J."/>
            <person name="Larimer F."/>
            <person name="Land M."/>
            <person name="Hauser L."/>
            <person name="Kyrpides N."/>
            <person name="Mikhailova N."/>
            <person name="Brettar I."/>
            <person name="Klappenbach J."/>
            <person name="Konstantinidis K."/>
            <person name="Rodrigues J."/>
            <person name="Tiedje J."/>
            <person name="Richardson P."/>
        </authorList>
    </citation>
    <scope>NUCLEOTIDE SEQUENCE [LARGE SCALE GENOMIC DNA]</scope>
    <source>
        <strain evidence="3">OS155</strain>
        <strain evidence="4">OS155 / ATCC BAA-1091</strain>
        <plasmid evidence="3 4">pSbal02</plasmid>
    </source>
</reference>
<dbReference type="PANTHER" id="PTHR35004:SF7">
    <property type="entry name" value="INTEGRASE PROTEIN"/>
    <property type="match status" value="1"/>
</dbReference>
<organism evidence="2 4">
    <name type="scientific">Shewanella baltica (strain OS155 / ATCC BAA-1091)</name>
    <dbReference type="NCBI Taxonomy" id="325240"/>
    <lineage>
        <taxon>Bacteria</taxon>
        <taxon>Pseudomonadati</taxon>
        <taxon>Pseudomonadota</taxon>
        <taxon>Gammaproteobacteria</taxon>
        <taxon>Alteromonadales</taxon>
        <taxon>Shewanellaceae</taxon>
        <taxon>Shewanella</taxon>
    </lineage>
</organism>
<dbReference type="EMBL" id="CP000563">
    <property type="protein sequence ID" value="ABN62622.1"/>
    <property type="molecule type" value="Genomic_DNA"/>
</dbReference>
<geneLocation type="plasmid" evidence="3 4">
    <name>pSbal02</name>
</geneLocation>
<dbReference type="EMBL" id="CP000565">
    <property type="protein sequence ID" value="ABN63990.1"/>
    <property type="molecule type" value="Genomic_DNA"/>
</dbReference>
<keyword evidence="4" id="KW-1185">Reference proteome</keyword>
<keyword evidence="3" id="KW-0614">Plasmid</keyword>
<evidence type="ECO:0000313" key="4">
    <source>
        <dbReference type="Proteomes" id="UP000001557"/>
    </source>
</evidence>
<dbReference type="Proteomes" id="UP000001557">
    <property type="component" value="Chromosome"/>
</dbReference>